<proteinExistence type="predicted"/>
<dbReference type="RefSeq" id="WP_156990950.1">
    <property type="nucleotide sequence ID" value="NZ_VWXL01000078.1"/>
</dbReference>
<accession>A0A6N8I1L8</accession>
<evidence type="ECO:0000313" key="1">
    <source>
        <dbReference type="EMBL" id="MVB11984.1"/>
    </source>
</evidence>
<protein>
    <submittedName>
        <fullName evidence="1">Uncharacterized protein</fullName>
    </submittedName>
</protein>
<dbReference type="OrthoDB" id="3266795at2"/>
<reference evidence="1 2" key="1">
    <citation type="submission" date="2019-09" db="EMBL/GenBank/DDBJ databases">
        <title>Genome sequence of Clostridium sp. EA1.</title>
        <authorList>
            <person name="Poehlein A."/>
            <person name="Bengelsdorf F.R."/>
            <person name="Daniel R."/>
        </authorList>
    </citation>
    <scope>NUCLEOTIDE SEQUENCE [LARGE SCALE GENOMIC DNA]</scope>
    <source>
        <strain evidence="1 2">EA1</strain>
    </source>
</reference>
<name>A0A6N8I1L8_9FIRM</name>
<keyword evidence="2" id="KW-1185">Reference proteome</keyword>
<dbReference type="AlphaFoldDB" id="A0A6N8I1L8"/>
<comment type="caution">
    <text evidence="1">The sequence shown here is derived from an EMBL/GenBank/DDBJ whole genome shotgun (WGS) entry which is preliminary data.</text>
</comment>
<organism evidence="1 2">
    <name type="scientific">Caproicibacter fermentans</name>
    <dbReference type="NCBI Taxonomy" id="2576756"/>
    <lineage>
        <taxon>Bacteria</taxon>
        <taxon>Bacillati</taxon>
        <taxon>Bacillota</taxon>
        <taxon>Clostridia</taxon>
        <taxon>Eubacteriales</taxon>
        <taxon>Acutalibacteraceae</taxon>
        <taxon>Caproicibacter</taxon>
    </lineage>
</organism>
<evidence type="ECO:0000313" key="2">
    <source>
        <dbReference type="Proteomes" id="UP000469440"/>
    </source>
</evidence>
<dbReference type="Proteomes" id="UP000469440">
    <property type="component" value="Unassembled WGS sequence"/>
</dbReference>
<sequence length="338" mass="38082">MMQESEMKLCFGVFVKILICCCSLNVTNKKLVNELTKMFIPSYECSDTQVSRLLKCAINMDSQIIENAQAATPADIYPKFHDAIVPLLDEDKKAIAILALLDAIKKDKELDSIKKESFKKYFGATKDALLQRSEFVLHEFLAAAFLYATTCVKNRSGEGCIELIDDSYIGSLYAKKNKIRLVSAPESQSEHPKIPAAANTHVMHTDSTSKQIFSIFNDAVKKFHIIDYIYSDPAEALPKRLVEYVIGFLSAIKQSIIIGLIEYQKEVAYQKVKKFSDALASYQSYLAENLYPKTDVFALTGTEDAQYIVDFKKTVDDYKQKINSIYGEINNGNTLFVL</sequence>
<dbReference type="EMBL" id="VWXL01000078">
    <property type="protein sequence ID" value="MVB11984.1"/>
    <property type="molecule type" value="Genomic_DNA"/>
</dbReference>
<gene>
    <name evidence="1" type="ORF">CAFE_27130</name>
</gene>